<dbReference type="Gene3D" id="2.40.70.10">
    <property type="entry name" value="Acid Proteases"/>
    <property type="match status" value="2"/>
</dbReference>
<evidence type="ECO:0000256" key="11">
    <source>
        <dbReference type="PROSITE-ProRule" id="PRU00228"/>
    </source>
</evidence>
<feature type="active site" evidence="10">
    <location>
        <position position="1242"/>
    </location>
</feature>
<dbReference type="PROSITE" id="PS01357">
    <property type="entry name" value="ZF_ZZ_1"/>
    <property type="match status" value="1"/>
</dbReference>
<keyword evidence="4" id="KW-0732">Signal</keyword>
<dbReference type="InterPro" id="IPR000433">
    <property type="entry name" value="Znf_ZZ"/>
</dbReference>
<comment type="caution">
    <text evidence="18">The sequence shown here is derived from an EMBL/GenBank/DDBJ whole genome shotgun (WGS) entry which is preliminary data.</text>
</comment>
<dbReference type="PROSITE" id="PS00018">
    <property type="entry name" value="EF_HAND_1"/>
    <property type="match status" value="1"/>
</dbReference>
<feature type="compositionally biased region" description="Polar residues" evidence="13">
    <location>
        <begin position="733"/>
        <end position="749"/>
    </location>
</feature>
<evidence type="ECO:0000256" key="14">
    <source>
        <dbReference type="SAM" id="Phobius"/>
    </source>
</evidence>
<dbReference type="SUPFAM" id="SSF47473">
    <property type="entry name" value="EF-hand"/>
    <property type="match status" value="1"/>
</dbReference>
<organism evidence="18 19">
    <name type="scientific">Golovinomyces cichoracearum</name>
    <dbReference type="NCBI Taxonomy" id="62708"/>
    <lineage>
        <taxon>Eukaryota</taxon>
        <taxon>Fungi</taxon>
        <taxon>Dikarya</taxon>
        <taxon>Ascomycota</taxon>
        <taxon>Pezizomycotina</taxon>
        <taxon>Leotiomycetes</taxon>
        <taxon>Erysiphales</taxon>
        <taxon>Erysiphaceae</taxon>
        <taxon>Golovinomyces</taxon>
    </lineage>
</organism>
<keyword evidence="3" id="KW-0479">Metal-binding</keyword>
<reference evidence="18 19" key="1">
    <citation type="journal article" date="2018" name="BMC Genomics">
        <title>Comparative genome analyses reveal sequence features reflecting distinct modes of host-adaptation between dicot and monocot powdery mildew.</title>
        <authorList>
            <person name="Wu Y."/>
            <person name="Ma X."/>
            <person name="Pan Z."/>
            <person name="Kale S.D."/>
            <person name="Song Y."/>
            <person name="King H."/>
            <person name="Zhang Q."/>
            <person name="Presley C."/>
            <person name="Deng X."/>
            <person name="Wei C.I."/>
            <person name="Xiao S."/>
        </authorList>
    </citation>
    <scope>NUCLEOTIDE SEQUENCE [LARGE SCALE GENOMIC DNA]</scope>
    <source>
        <strain evidence="18">UMSG1</strain>
    </source>
</reference>
<evidence type="ECO:0000256" key="5">
    <source>
        <dbReference type="ARBA" id="ARBA00022750"/>
    </source>
</evidence>
<feature type="region of interest" description="Disordered" evidence="13">
    <location>
        <begin position="720"/>
        <end position="752"/>
    </location>
</feature>
<dbReference type="InterPro" id="IPR001461">
    <property type="entry name" value="Aspartic_peptidase_A1"/>
</dbReference>
<evidence type="ECO:0000256" key="8">
    <source>
        <dbReference type="ARBA" id="ARBA00022833"/>
    </source>
</evidence>
<feature type="region of interest" description="Disordered" evidence="13">
    <location>
        <begin position="614"/>
        <end position="658"/>
    </location>
</feature>
<feature type="compositionally biased region" description="Basic and acidic residues" evidence="13">
    <location>
        <begin position="634"/>
        <end position="644"/>
    </location>
</feature>
<keyword evidence="8" id="KW-0862">Zinc</keyword>
<keyword evidence="2 12" id="KW-0645">Protease</keyword>
<dbReference type="Pfam" id="PF00569">
    <property type="entry name" value="ZZ"/>
    <property type="match status" value="1"/>
</dbReference>
<dbReference type="PANTHER" id="PTHR47966:SF65">
    <property type="entry name" value="ASPARTIC-TYPE ENDOPEPTIDASE"/>
    <property type="match status" value="1"/>
</dbReference>
<dbReference type="PRINTS" id="PR00792">
    <property type="entry name" value="PEPSIN"/>
</dbReference>
<dbReference type="PROSITE" id="PS50222">
    <property type="entry name" value="EF_HAND_2"/>
    <property type="match status" value="1"/>
</dbReference>
<dbReference type="SUPFAM" id="SSF50630">
    <property type="entry name" value="Acid proteases"/>
    <property type="match status" value="1"/>
</dbReference>
<keyword evidence="6 11" id="KW-0863">Zinc-finger</keyword>
<dbReference type="PANTHER" id="PTHR47966">
    <property type="entry name" value="BETA-SITE APP-CLEAVING ENZYME, ISOFORM A-RELATED"/>
    <property type="match status" value="1"/>
</dbReference>
<dbReference type="SUPFAM" id="SSF57850">
    <property type="entry name" value="RING/U-box"/>
    <property type="match status" value="1"/>
</dbReference>
<keyword evidence="5 12" id="KW-0064">Aspartyl protease</keyword>
<dbReference type="SMART" id="SM00291">
    <property type="entry name" value="ZnF_ZZ"/>
    <property type="match status" value="1"/>
</dbReference>
<keyword evidence="14" id="KW-1133">Transmembrane helix</keyword>
<dbReference type="Pfam" id="PF00026">
    <property type="entry name" value="Asp"/>
    <property type="match status" value="1"/>
</dbReference>
<evidence type="ECO:0000256" key="4">
    <source>
        <dbReference type="ARBA" id="ARBA00022729"/>
    </source>
</evidence>
<dbReference type="GO" id="GO:0008270">
    <property type="term" value="F:zinc ion binding"/>
    <property type="evidence" value="ECO:0007669"/>
    <property type="project" value="UniProtKB-KW"/>
</dbReference>
<protein>
    <submittedName>
        <fullName evidence="18">Putative ef hand domain-containing protein</fullName>
    </submittedName>
</protein>
<feature type="compositionally biased region" description="Basic and acidic residues" evidence="13">
    <location>
        <begin position="720"/>
        <end position="732"/>
    </location>
</feature>
<dbReference type="PROSITE" id="PS00141">
    <property type="entry name" value="ASP_PROTEASE"/>
    <property type="match status" value="1"/>
</dbReference>
<dbReference type="InterPro" id="IPR018247">
    <property type="entry name" value="EF_Hand_1_Ca_BS"/>
</dbReference>
<feature type="transmembrane region" description="Helical" evidence="14">
    <location>
        <begin position="1457"/>
        <end position="1479"/>
    </location>
</feature>
<dbReference type="Proteomes" id="UP000285326">
    <property type="component" value="Unassembled WGS sequence"/>
</dbReference>
<keyword evidence="14" id="KW-0812">Transmembrane</keyword>
<evidence type="ECO:0000313" key="18">
    <source>
        <dbReference type="EMBL" id="RKF74274.1"/>
    </source>
</evidence>
<name>A0A420II86_9PEZI</name>
<dbReference type="PROSITE" id="PS50135">
    <property type="entry name" value="ZF_ZZ_2"/>
    <property type="match status" value="1"/>
</dbReference>
<evidence type="ECO:0000256" key="9">
    <source>
        <dbReference type="ARBA" id="ARBA00022837"/>
    </source>
</evidence>
<dbReference type="EMBL" id="MCBS01024044">
    <property type="protein sequence ID" value="RKF74274.1"/>
    <property type="molecule type" value="Genomic_DNA"/>
</dbReference>
<keyword evidence="14" id="KW-0472">Membrane</keyword>
<comment type="similarity">
    <text evidence="1 12">Belongs to the peptidase A1 family.</text>
</comment>
<dbReference type="InterPro" id="IPR001969">
    <property type="entry name" value="Aspartic_peptidase_AS"/>
</dbReference>
<dbReference type="Pfam" id="PF13405">
    <property type="entry name" value="EF-hand_6"/>
    <property type="match status" value="1"/>
</dbReference>
<evidence type="ECO:0000259" key="15">
    <source>
        <dbReference type="PROSITE" id="PS50135"/>
    </source>
</evidence>
<feature type="domain" description="ZZ-type" evidence="15">
    <location>
        <begin position="150"/>
        <end position="202"/>
    </location>
</feature>
<evidence type="ECO:0000256" key="7">
    <source>
        <dbReference type="ARBA" id="ARBA00022801"/>
    </source>
</evidence>
<dbReference type="GO" id="GO:0004190">
    <property type="term" value="F:aspartic-type endopeptidase activity"/>
    <property type="evidence" value="ECO:0007669"/>
    <property type="project" value="UniProtKB-KW"/>
</dbReference>
<accession>A0A420II86</accession>
<dbReference type="CDD" id="cd05474">
    <property type="entry name" value="SAP_like"/>
    <property type="match status" value="1"/>
</dbReference>
<dbReference type="InterPro" id="IPR011992">
    <property type="entry name" value="EF-hand-dom_pair"/>
</dbReference>
<dbReference type="CDD" id="cd00051">
    <property type="entry name" value="EFh"/>
    <property type="match status" value="1"/>
</dbReference>
<proteinExistence type="inferred from homology"/>
<feature type="domain" description="Peptidase A1" evidence="17">
    <location>
        <begin position="1020"/>
        <end position="1362"/>
    </location>
</feature>
<keyword evidence="7 12" id="KW-0378">Hydrolase</keyword>
<keyword evidence="9" id="KW-0106">Calcium</keyword>
<evidence type="ECO:0000256" key="13">
    <source>
        <dbReference type="SAM" id="MobiDB-lite"/>
    </source>
</evidence>
<evidence type="ECO:0000256" key="3">
    <source>
        <dbReference type="ARBA" id="ARBA00022723"/>
    </source>
</evidence>
<feature type="region of interest" description="Disordered" evidence="13">
    <location>
        <begin position="65"/>
        <end position="88"/>
    </location>
</feature>
<evidence type="ECO:0000256" key="1">
    <source>
        <dbReference type="ARBA" id="ARBA00007447"/>
    </source>
</evidence>
<dbReference type="Gene3D" id="1.10.238.10">
    <property type="entry name" value="EF-hand"/>
    <property type="match status" value="1"/>
</dbReference>
<feature type="domain" description="EF-hand" evidence="16">
    <location>
        <begin position="322"/>
        <end position="357"/>
    </location>
</feature>
<dbReference type="InterPro" id="IPR033121">
    <property type="entry name" value="PEPTIDASE_A1"/>
</dbReference>
<evidence type="ECO:0000259" key="17">
    <source>
        <dbReference type="PROSITE" id="PS51767"/>
    </source>
</evidence>
<evidence type="ECO:0000256" key="6">
    <source>
        <dbReference type="ARBA" id="ARBA00022771"/>
    </source>
</evidence>
<feature type="active site" evidence="10">
    <location>
        <position position="1038"/>
    </location>
</feature>
<dbReference type="CDD" id="cd02340">
    <property type="entry name" value="ZZ_NBR1_like"/>
    <property type="match status" value="1"/>
</dbReference>
<evidence type="ECO:0000256" key="12">
    <source>
        <dbReference type="RuleBase" id="RU000454"/>
    </source>
</evidence>
<evidence type="ECO:0000259" key="16">
    <source>
        <dbReference type="PROSITE" id="PS50222"/>
    </source>
</evidence>
<dbReference type="InterPro" id="IPR043145">
    <property type="entry name" value="Znf_ZZ_sf"/>
</dbReference>
<dbReference type="GO" id="GO:0006508">
    <property type="term" value="P:proteolysis"/>
    <property type="evidence" value="ECO:0007669"/>
    <property type="project" value="UniProtKB-KW"/>
</dbReference>
<feature type="region of interest" description="Disordered" evidence="13">
    <location>
        <begin position="527"/>
        <end position="552"/>
    </location>
</feature>
<dbReference type="SMART" id="SM00054">
    <property type="entry name" value="EFh"/>
    <property type="match status" value="2"/>
</dbReference>
<sequence length="1480" mass="164973">MSWLRSFPGSATARSIVNSRSTIIVLASFLAIYTTFKIVKSDFFVLEPLPRNGIHRSNAIRRRHRARTNSTVYENDDTNSQSDGLDSAEETRSAIFDQTFIDNEYTTESSAYHEEYGRSLPGTFESEGQNIVHLLFRVSEDDTKRNAYVHRGCACNCCGMVPIRGIRFRCANCADYDLCETCESQGVHIKTHVFYKIRVPTSSIGPKNMQPVFYSGDPDSVTRQLPRDTIVRLSRETGFERSEIEAKWEQWTFMADTDWREDPHDIILAMDRKTFERCLVPSGNLKYEGPCLIIDRMFAFYDTNKDNLIGFSEFLHGLAFRKKKDKWKKIFEGYDIDGDGYVDRKDFLRLFRSYYVLYRAMHTEMLEGLLEQQIARSDTRRLVNSRQPLSSIFGQDGRFPPAPFLRTGEGKLSQANGDLEIIDGKGVIRESSRDHGNRQDVFKHEFLKRELTHEDGGFRTFGGSRSRPASTELPFSEEQLLSWIGSLEPTDFQMNHEAMAVFNPFIRQHDSSAPAAATDLRPIPIFDDDDSYNYTDSENPLPPNPFRVTDEDPEALEDPRARALAREARLQSRTQRDIYERWQRRHFYTEEEEGGKPPIYWRDKYDIFPQNDFTGESSKNSIPEIHSRSSSKVHIAEDINKSDARPNLSTPSGDIPEQREKLEIPDIERDAGKEILYQVTQQAFNELLDPLFKQKEDIAIEAAYTKYEREKFRHLYTKHGSGEKCKPRENIKKYSTQISSPSTYGTTQKELNDKTELSDISQRKNINTLALDQCSQSKNSQLQTSSDKETENFIKCYNDFGDLVDTQPVPQNNAVLTGDMTLPIYHDPTMPQFRVNTLQQASGLPPYHNSLPNPSDNENLIETGRYSYEKETLHHRPANPTPESEEQSKIDFDKKKGFNKISEEQECVDGVPASRLLRYQICDQAANEAKQRGGWGRLNFQEFEQAVKVEIYKEKTGKYITPRMDYLVGVTSTVIVDIKRNHVARNDQLRRRAEYNRLLKRADGDGVMAPLSNSLMQGLYFANITAGTPPQQLALQIDTGSSDVWLPSSSSIHCQSSKPERCPYGSFSASDSSTFTVVGPGQFNISYVDGTGAAGDYFQDSFGIGDAVLSSFEMGLGIDTNIGIGILGIGYNNSEANTYLANGGNGTIYQNLPSALVGQGQANSPAYSLWLNDLDSSTGTILFGGVDTTKFSGDLKSLRVYPSSRKYGINSFIVSFTSLSATSSSGSDQLTPENFAVPAILDSGTTITLLPDKVAALIFEELGAVPEDQLGAVLAPCSLSQNSGTLNYAFGGPDGPNIQVAVSDLILPLTDSRGTSPTLKNGQTACQLGIEPAGTLPVLLGDTFLRSAYAVYDLVNNRVALAQAKFNVSNSNIVSFPSFGAPIPIAKTVSNEVEVTPTASYFPEMSDSPVISATGNLQVEESPSTTQLNARAGFAVSNSAGNSSKKSVAANRPEPSAWPWALVFSLSVALLSVGSIFFLL</sequence>
<evidence type="ECO:0000256" key="2">
    <source>
        <dbReference type="ARBA" id="ARBA00022670"/>
    </source>
</evidence>
<evidence type="ECO:0000256" key="10">
    <source>
        <dbReference type="PIRSR" id="PIRSR601461-1"/>
    </source>
</evidence>
<evidence type="ECO:0000313" key="19">
    <source>
        <dbReference type="Proteomes" id="UP000285326"/>
    </source>
</evidence>
<dbReference type="PROSITE" id="PS51767">
    <property type="entry name" value="PEPTIDASE_A1"/>
    <property type="match status" value="1"/>
</dbReference>
<dbReference type="InterPro" id="IPR002048">
    <property type="entry name" value="EF_hand_dom"/>
</dbReference>
<dbReference type="Gene3D" id="3.30.60.90">
    <property type="match status" value="1"/>
</dbReference>
<dbReference type="InterPro" id="IPR021109">
    <property type="entry name" value="Peptidase_aspartic_dom_sf"/>
</dbReference>
<dbReference type="InterPro" id="IPR033876">
    <property type="entry name" value="SAP-like"/>
</dbReference>
<dbReference type="GO" id="GO:0005509">
    <property type="term" value="F:calcium ion binding"/>
    <property type="evidence" value="ECO:0007669"/>
    <property type="project" value="InterPro"/>
</dbReference>
<gene>
    <name evidence="18" type="ORF">GcM1_240073</name>
</gene>